<dbReference type="AlphaFoldDB" id="A0A9E7RW67"/>
<dbReference type="InterPro" id="IPR045725">
    <property type="entry name" value="DUF6079_N"/>
</dbReference>
<gene>
    <name evidence="2" type="ORF">N5910_04510</name>
</gene>
<proteinExistence type="predicted"/>
<dbReference type="RefSeq" id="WP_261599854.1">
    <property type="nucleotide sequence ID" value="NZ_CP104550.1"/>
</dbReference>
<dbReference type="Proteomes" id="UP001065373">
    <property type="component" value="Chromosome"/>
</dbReference>
<sequence>MKYKDIITLNERFQPAYDLENEIEDHWKTFIPTDKFREVLSKTLDSLTTNRIEDKQSIWIQGTYGTGKSHAAAVIKHLLTDETNILNDFDIKNPQLEAKLKSFREKKKIFPIIIKGTSGISDAGEFRLQIQRAVKKSLQKAGLDFRTKTDFQTLIEVLNEGHLNFESLFKGTEIEKLYGDKEKIIKLLENEDINIQRKIEKILLKNAININSTSSIHEWLKEINNELKERGIADSLIIFWDEFTGIMDLENISPIITEVQNIAELSAKHDIYLFIISHRTPYHLKNKGKDEDLEKILGRFKLIEYSMETITTYHLIENSIKKKNPQKWESLKNNHLPQIKDIIEKISGHENNTTQSLENIFPIHPYTAFIATIIARNIGSTERSIFKFLYDEKKGFKKFLNSNIKEKPFLTTDYLWDFFLTDFNRIENEKVYSVMERYKLYNNKLKKSGENYTTVFKTILLLNLIYRLVELSETSILKPTTKNISNILKGHLNEKKVEDILNHIDKNKIINKNPDGLFIISSSSLPPEEIEKEKETLKKIYNKVTKILNSEQEKELKNNINALREIEIKILDAPRNTSNLKSILEKKFKKDYAVPIALFLSINNSEKEKIRNQLLETSKHIKNKLLILSDKELGEDGFNRFLDYKSRSIIAGNHNYNDEKEENEDHAKKTIDKWINEILNTSVTCFFNGEEKKLLFRKLGKEIEEYFSPRIFNQGLENIKINQNKNVWKPEKSKKAAEIFLFSENRSVIEEKATGIDKYLLSILKDNDGSYIVDTNLNLKKDIINHPLKQMQEEIKKTIETQTDNNFNLGDELKFLSKPPYGLYKSKINIAALSFLMRQYIDNFFDSGTGIQWTKERMRDRILEIFNYWETNKNRNKLHIRKGSEEETRIIECISNIFNFKGLESLNDTKWEIKKWVDKEEFPLWLFKYTTRANEKTSQKFKKIFEFTKMNDNEINPEKLKELLNEITDYEIDLKSIIIQETKNKPETWKKAFCNWAATLNIEKETISEKSNEILTYLKKNMQESISHWDEKETESKFKDWIINHTPSTPHEPVLIKNPKETRNQIDKDIEGSGNEETEKLKNKIKKSDREKLEKILIKLIEDNPYITEEIRRLMGRL</sequence>
<feature type="domain" description="DUF6079" evidence="1">
    <location>
        <begin position="28"/>
        <end position="147"/>
    </location>
</feature>
<name>A0A9E7RW67_METWO</name>
<reference evidence="2" key="1">
    <citation type="submission" date="2022-09" db="EMBL/GenBank/DDBJ databases">
        <title>Characterization of three MwoI isoschizomers from sequenced genome and metagenomes.</title>
        <authorList>
            <person name="Fomenkov A."/>
            <person name="Xu S.Y."/>
            <person name="Roberts R.J."/>
        </authorList>
    </citation>
    <scope>NUCLEOTIDE SEQUENCE</scope>
    <source>
        <strain evidence="2">DSM 2970</strain>
    </source>
</reference>
<organism evidence="2">
    <name type="scientific">Methanothermobacter wolfeii</name>
    <name type="common">Methanobacterium wolfei</name>
    <dbReference type="NCBI Taxonomy" id="145261"/>
    <lineage>
        <taxon>Archaea</taxon>
        <taxon>Methanobacteriati</taxon>
        <taxon>Methanobacteriota</taxon>
        <taxon>Methanomada group</taxon>
        <taxon>Methanobacteria</taxon>
        <taxon>Methanobacteriales</taxon>
        <taxon>Methanobacteriaceae</taxon>
        <taxon>Methanothermobacter</taxon>
    </lineage>
</organism>
<evidence type="ECO:0000259" key="1">
    <source>
        <dbReference type="Pfam" id="PF19557"/>
    </source>
</evidence>
<protein>
    <recommendedName>
        <fullName evidence="1">DUF6079 domain-containing protein</fullName>
    </recommendedName>
</protein>
<dbReference type="Pfam" id="PF19557">
    <property type="entry name" value="DUF6079_1st"/>
    <property type="match status" value="1"/>
</dbReference>
<dbReference type="GeneID" id="75106488"/>
<dbReference type="SUPFAM" id="SSF52540">
    <property type="entry name" value="P-loop containing nucleoside triphosphate hydrolases"/>
    <property type="match status" value="1"/>
</dbReference>
<accession>A0A9E7RW67</accession>
<dbReference type="EMBL" id="CP104550">
    <property type="protein sequence ID" value="UXH32547.1"/>
    <property type="molecule type" value="Genomic_DNA"/>
</dbReference>
<evidence type="ECO:0000313" key="2">
    <source>
        <dbReference type="EMBL" id="UXH32547.1"/>
    </source>
</evidence>
<dbReference type="InterPro" id="IPR027417">
    <property type="entry name" value="P-loop_NTPase"/>
</dbReference>